<sequence>MEIEDRVSQFHCTIPLGPPITHLDAAYLYPFSKTRLQVSSRVLQLMKYNTKVTWLPLCICLVEGNFQKPEKEVYFSNSILNFVVQKEYLFSYMLFISLLCKIKHTKSVIISLTFKNSKKEIYHFDSAIFYISLFRYCNLDL</sequence>
<proteinExistence type="predicted"/>
<dbReference type="Gramene" id="A06p09270.2_BraZ1">
    <property type="protein sequence ID" value="A06p09270.2_BraZ1.CDS"/>
    <property type="gene ID" value="A06g09270.2_BraZ1"/>
</dbReference>
<reference evidence="1 2" key="1">
    <citation type="submission" date="2021-07" db="EMBL/GenBank/DDBJ databases">
        <authorList>
            <consortium name="Genoscope - CEA"/>
            <person name="William W."/>
        </authorList>
    </citation>
    <scope>NUCLEOTIDE SEQUENCE [LARGE SCALE GENOMIC DNA]</scope>
</reference>
<name>A0A8D9D179_BRACM</name>
<evidence type="ECO:0000313" key="1">
    <source>
        <dbReference type="EMBL" id="CAG7868687.1"/>
    </source>
</evidence>
<protein>
    <submittedName>
        <fullName evidence="1">Uncharacterized protein</fullName>
    </submittedName>
</protein>
<dbReference type="Proteomes" id="UP000694005">
    <property type="component" value="Chromosome A06"/>
</dbReference>
<dbReference type="AlphaFoldDB" id="A0A8D9D179"/>
<dbReference type="EMBL" id="LS974622">
    <property type="protein sequence ID" value="CAG7868687.1"/>
    <property type="molecule type" value="Genomic_DNA"/>
</dbReference>
<gene>
    <name evidence="1" type="ORF">BRAPAZ1V2_A06P09270.2</name>
</gene>
<organism evidence="1 2">
    <name type="scientific">Brassica campestris</name>
    <name type="common">Field mustard</name>
    <dbReference type="NCBI Taxonomy" id="3711"/>
    <lineage>
        <taxon>Eukaryota</taxon>
        <taxon>Viridiplantae</taxon>
        <taxon>Streptophyta</taxon>
        <taxon>Embryophyta</taxon>
        <taxon>Tracheophyta</taxon>
        <taxon>Spermatophyta</taxon>
        <taxon>Magnoliopsida</taxon>
        <taxon>eudicotyledons</taxon>
        <taxon>Gunneridae</taxon>
        <taxon>Pentapetalae</taxon>
        <taxon>rosids</taxon>
        <taxon>malvids</taxon>
        <taxon>Brassicales</taxon>
        <taxon>Brassicaceae</taxon>
        <taxon>Brassiceae</taxon>
        <taxon>Brassica</taxon>
    </lineage>
</organism>
<accession>A0A8D9D179</accession>
<evidence type="ECO:0000313" key="2">
    <source>
        <dbReference type="Proteomes" id="UP000694005"/>
    </source>
</evidence>